<sequence length="60" mass="6864">MFCPETRKRVSPTGGTPLRSRGETQEMESNSFVIKVLECVWYFITVGSAERSLCSRRPHD</sequence>
<organism evidence="2 3">
    <name type="scientific">Liparis tanakae</name>
    <name type="common">Tanaka's snailfish</name>
    <dbReference type="NCBI Taxonomy" id="230148"/>
    <lineage>
        <taxon>Eukaryota</taxon>
        <taxon>Metazoa</taxon>
        <taxon>Chordata</taxon>
        <taxon>Craniata</taxon>
        <taxon>Vertebrata</taxon>
        <taxon>Euteleostomi</taxon>
        <taxon>Actinopterygii</taxon>
        <taxon>Neopterygii</taxon>
        <taxon>Teleostei</taxon>
        <taxon>Neoteleostei</taxon>
        <taxon>Acanthomorphata</taxon>
        <taxon>Eupercaria</taxon>
        <taxon>Perciformes</taxon>
        <taxon>Cottioidei</taxon>
        <taxon>Cottales</taxon>
        <taxon>Liparidae</taxon>
        <taxon>Liparis</taxon>
    </lineage>
</organism>
<protein>
    <submittedName>
        <fullName evidence="2">Uncharacterized protein</fullName>
    </submittedName>
</protein>
<reference evidence="2 3" key="1">
    <citation type="submission" date="2019-03" db="EMBL/GenBank/DDBJ databases">
        <title>First draft genome of Liparis tanakae, snailfish: a comprehensive survey of snailfish specific genes.</title>
        <authorList>
            <person name="Kim W."/>
            <person name="Song I."/>
            <person name="Jeong J.-H."/>
            <person name="Kim D."/>
            <person name="Kim S."/>
            <person name="Ryu S."/>
            <person name="Song J.Y."/>
            <person name="Lee S.K."/>
        </authorList>
    </citation>
    <scope>NUCLEOTIDE SEQUENCE [LARGE SCALE GENOMIC DNA]</scope>
    <source>
        <tissue evidence="2">Muscle</tissue>
    </source>
</reference>
<accession>A0A4Z2I7B8</accession>
<evidence type="ECO:0000313" key="3">
    <source>
        <dbReference type="Proteomes" id="UP000314294"/>
    </source>
</evidence>
<evidence type="ECO:0000256" key="1">
    <source>
        <dbReference type="SAM" id="MobiDB-lite"/>
    </source>
</evidence>
<gene>
    <name evidence="2" type="ORF">EYF80_015766</name>
</gene>
<keyword evidence="3" id="KW-1185">Reference proteome</keyword>
<name>A0A4Z2I7B8_9TELE</name>
<feature type="region of interest" description="Disordered" evidence="1">
    <location>
        <begin position="1"/>
        <end position="27"/>
    </location>
</feature>
<comment type="caution">
    <text evidence="2">The sequence shown here is derived from an EMBL/GenBank/DDBJ whole genome shotgun (WGS) entry which is preliminary data.</text>
</comment>
<proteinExistence type="predicted"/>
<evidence type="ECO:0000313" key="2">
    <source>
        <dbReference type="EMBL" id="TNN73946.1"/>
    </source>
</evidence>
<dbReference type="EMBL" id="SRLO01000119">
    <property type="protein sequence ID" value="TNN73946.1"/>
    <property type="molecule type" value="Genomic_DNA"/>
</dbReference>
<dbReference type="Proteomes" id="UP000314294">
    <property type="component" value="Unassembled WGS sequence"/>
</dbReference>
<dbReference type="AlphaFoldDB" id="A0A4Z2I7B8"/>